<dbReference type="PANTHER" id="PTHR31485:SF7">
    <property type="entry name" value="PEPTIDYL SERINE ALPHA-GALACTOSYLTRANSFERASE"/>
    <property type="match status" value="1"/>
</dbReference>
<gene>
    <name evidence="8" type="ORF">RFI_01387</name>
</gene>
<feature type="domain" description="Hydroxyproline O-arabinosyltransferase-like" evidence="7">
    <location>
        <begin position="13"/>
        <end position="230"/>
    </location>
</feature>
<dbReference type="Proteomes" id="UP000023152">
    <property type="component" value="Unassembled WGS sequence"/>
</dbReference>
<dbReference type="GO" id="GO:0016020">
    <property type="term" value="C:membrane"/>
    <property type="evidence" value="ECO:0007669"/>
    <property type="project" value="UniProtKB-SubCell"/>
</dbReference>
<dbReference type="InterPro" id="IPR044845">
    <property type="entry name" value="HPAT/SRGT1-like"/>
</dbReference>
<comment type="caution">
    <text evidence="8">The sequence shown here is derived from an EMBL/GenBank/DDBJ whole genome shotgun (WGS) entry which is preliminary data.</text>
</comment>
<evidence type="ECO:0000256" key="3">
    <source>
        <dbReference type="ARBA" id="ARBA00022679"/>
    </source>
</evidence>
<dbReference type="Pfam" id="PF23452">
    <property type="entry name" value="HPAT"/>
    <property type="match status" value="1"/>
</dbReference>
<keyword evidence="6" id="KW-0472">Membrane</keyword>
<keyword evidence="2" id="KW-0328">Glycosyltransferase</keyword>
<name>X6PAV4_RETFI</name>
<evidence type="ECO:0000256" key="5">
    <source>
        <dbReference type="ARBA" id="ARBA00022989"/>
    </source>
</evidence>
<dbReference type="OrthoDB" id="2015991at2759"/>
<organism evidence="8 9">
    <name type="scientific">Reticulomyxa filosa</name>
    <dbReference type="NCBI Taxonomy" id="46433"/>
    <lineage>
        <taxon>Eukaryota</taxon>
        <taxon>Sar</taxon>
        <taxon>Rhizaria</taxon>
        <taxon>Retaria</taxon>
        <taxon>Foraminifera</taxon>
        <taxon>Monothalamids</taxon>
        <taxon>Reticulomyxidae</taxon>
        <taxon>Reticulomyxa</taxon>
    </lineage>
</organism>
<dbReference type="InterPro" id="IPR056508">
    <property type="entry name" value="HPAT-like"/>
</dbReference>
<dbReference type="AlphaFoldDB" id="X6PAV4"/>
<keyword evidence="9" id="KW-1185">Reference proteome</keyword>
<evidence type="ECO:0000256" key="6">
    <source>
        <dbReference type="ARBA" id="ARBA00023136"/>
    </source>
</evidence>
<evidence type="ECO:0000256" key="2">
    <source>
        <dbReference type="ARBA" id="ARBA00022676"/>
    </source>
</evidence>
<accession>X6PAV4</accession>
<dbReference type="EMBL" id="ASPP01001414">
    <property type="protein sequence ID" value="ETO35675.1"/>
    <property type="molecule type" value="Genomic_DNA"/>
</dbReference>
<reference evidence="8 9" key="1">
    <citation type="journal article" date="2013" name="Curr. Biol.">
        <title>The Genome of the Foraminiferan Reticulomyxa filosa.</title>
        <authorList>
            <person name="Glockner G."/>
            <person name="Hulsmann N."/>
            <person name="Schleicher M."/>
            <person name="Noegel A.A."/>
            <person name="Eichinger L."/>
            <person name="Gallinger C."/>
            <person name="Pawlowski J."/>
            <person name="Sierra R."/>
            <person name="Euteneuer U."/>
            <person name="Pillet L."/>
            <person name="Moustafa A."/>
            <person name="Platzer M."/>
            <person name="Groth M."/>
            <person name="Szafranski K."/>
            <person name="Schliwa M."/>
        </authorList>
    </citation>
    <scope>NUCLEOTIDE SEQUENCE [LARGE SCALE GENOMIC DNA]</scope>
</reference>
<keyword evidence="3" id="KW-0808">Transferase</keyword>
<comment type="subcellular location">
    <subcellularLocation>
        <location evidence="1">Membrane</location>
        <topology evidence="1">Single-pass membrane protein</topology>
    </subcellularLocation>
</comment>
<evidence type="ECO:0000313" key="9">
    <source>
        <dbReference type="Proteomes" id="UP000023152"/>
    </source>
</evidence>
<keyword evidence="5" id="KW-1133">Transmembrane helix</keyword>
<evidence type="ECO:0000259" key="7">
    <source>
        <dbReference type="Pfam" id="PF23452"/>
    </source>
</evidence>
<dbReference type="GO" id="GO:0016757">
    <property type="term" value="F:glycosyltransferase activity"/>
    <property type="evidence" value="ECO:0007669"/>
    <property type="project" value="UniProtKB-KW"/>
</dbReference>
<dbReference type="PANTHER" id="PTHR31485">
    <property type="entry name" value="PEPTIDYL SERINE ALPHA-GALACTOSYLTRANSFERASE"/>
    <property type="match status" value="1"/>
</dbReference>
<proteinExistence type="predicted"/>
<keyword evidence="4" id="KW-0812">Transmembrane</keyword>
<evidence type="ECO:0000256" key="1">
    <source>
        <dbReference type="ARBA" id="ARBA00004167"/>
    </source>
</evidence>
<sequence length="309" mass="36344">MGFLTSGQHSNARFERLLTGRKRDDLSEYVPTFQAKRYPYSKRYGPVNKADSIFKLFQSPLNEPQEEVIVVIDPDNWLINDISRWVEQVTPGHALGEAAWFHGSESVTNLWHEVCLRNCDWPLDLVGVPYLVHRRDLQKIAPWFRKYIMIMKEKEEQDPDFERKYSDIQMGWGTEMFGYIFAAAHVGIKHEVVWGIQLRDVSERPESKERENSIAMIHMGRAWFPPDYELGKQWWHTEGKSWSHFGAQVWCKCNWTASDIIPWPMPDNVDFQSKHTLYLLHESRMYFGEIPKQTEFRQTGPSGYHVSMS</sequence>
<protein>
    <recommendedName>
        <fullName evidence="7">Hydroxyproline O-arabinosyltransferase-like domain-containing protein</fullName>
    </recommendedName>
</protein>
<evidence type="ECO:0000256" key="4">
    <source>
        <dbReference type="ARBA" id="ARBA00022692"/>
    </source>
</evidence>
<evidence type="ECO:0000313" key="8">
    <source>
        <dbReference type="EMBL" id="ETO35675.1"/>
    </source>
</evidence>